<dbReference type="KEGG" id="cge:113831282"/>
<dbReference type="OrthoDB" id="9042265at2759"/>
<feature type="compositionally biased region" description="Basic and acidic residues" evidence="1">
    <location>
        <begin position="104"/>
        <end position="113"/>
    </location>
</feature>
<feature type="region of interest" description="Disordered" evidence="1">
    <location>
        <begin position="100"/>
        <end position="120"/>
    </location>
</feature>
<sequence>MAGESRPGSVHPGQKRPQDTTIFRVDGSKRTPLFINPVPAKSRRAHLSPRVKKTNSPYKACRNSHLLQGHRKTVQTEELDSIRMELSQIKAQVDSLLESLESMEQQRHQHTGEESSIGPG</sequence>
<accession>A0A9J7FK01</accession>
<evidence type="ECO:0000256" key="1">
    <source>
        <dbReference type="SAM" id="MobiDB-lite"/>
    </source>
</evidence>
<keyword evidence="2" id="KW-1185">Reference proteome</keyword>
<dbReference type="GeneID" id="113831282"/>
<dbReference type="RefSeq" id="XP_027261823.1">
    <property type="nucleotide sequence ID" value="XM_027406022.2"/>
</dbReference>
<feature type="region of interest" description="Disordered" evidence="1">
    <location>
        <begin position="1"/>
        <end position="35"/>
    </location>
</feature>
<dbReference type="RefSeq" id="XP_027240986.1">
    <property type="nucleotide sequence ID" value="XM_027385185.2"/>
</dbReference>
<gene>
    <name evidence="3" type="primary">LOC113831282</name>
</gene>
<evidence type="ECO:0000313" key="2">
    <source>
        <dbReference type="Proteomes" id="UP001108280"/>
    </source>
</evidence>
<reference evidence="2" key="1">
    <citation type="journal article" date="2018" name="Biotechnol. Bioeng.">
        <title>A reference genome of the Chinese hamster based on a hybrid assembly strategy.</title>
        <authorList>
            <person name="Rupp O."/>
            <person name="MacDonald M.L."/>
            <person name="Li S."/>
            <person name="Dhiman H."/>
            <person name="Polson S."/>
            <person name="Griep S."/>
            <person name="Heffner K."/>
            <person name="Hernandez I."/>
            <person name="Brinkrolf K."/>
            <person name="Jadhav V."/>
            <person name="Samoudi M."/>
            <person name="Hao H."/>
            <person name="Kingham B."/>
            <person name="Goesmann A."/>
            <person name="Betenbaugh M.J."/>
            <person name="Lewis N.E."/>
            <person name="Borth N."/>
            <person name="Lee K.H."/>
        </authorList>
    </citation>
    <scope>NUCLEOTIDE SEQUENCE [LARGE SCALE GENOMIC DNA]</scope>
    <source>
        <strain evidence="2">17A/GY</strain>
    </source>
</reference>
<dbReference type="Proteomes" id="UP001108280">
    <property type="component" value="Chromosome 3"/>
</dbReference>
<dbReference type="AlphaFoldDB" id="A0A9J7FK01"/>
<reference evidence="2" key="2">
    <citation type="journal article" date="2020" name="Biotechnol. Bioeng.">
        <title>Chromosome-scale scaffolds for the Chinese hamster reference genome assembly to facilitate the study of the CHO epigenome.</title>
        <authorList>
            <person name="Hilliard W."/>
            <person name="MacDonald M."/>
            <person name="Lee K.H."/>
        </authorList>
    </citation>
    <scope>NUCLEOTIDE SEQUENCE [LARGE SCALE GENOMIC DNA]</scope>
    <source>
        <strain evidence="2">17A/GY</strain>
    </source>
</reference>
<organism evidence="2 3">
    <name type="scientific">Cricetulus griseus</name>
    <name type="common">Chinese hamster</name>
    <name type="synonym">Cricetulus barabensis griseus</name>
    <dbReference type="NCBI Taxonomy" id="10029"/>
    <lineage>
        <taxon>Eukaryota</taxon>
        <taxon>Metazoa</taxon>
        <taxon>Chordata</taxon>
        <taxon>Craniata</taxon>
        <taxon>Vertebrata</taxon>
        <taxon>Euteleostomi</taxon>
        <taxon>Mammalia</taxon>
        <taxon>Eutheria</taxon>
        <taxon>Euarchontoglires</taxon>
        <taxon>Glires</taxon>
        <taxon>Rodentia</taxon>
        <taxon>Myomorpha</taxon>
        <taxon>Muroidea</taxon>
        <taxon>Cricetidae</taxon>
        <taxon>Cricetinae</taxon>
        <taxon>Cricetulus</taxon>
    </lineage>
</organism>
<evidence type="ECO:0000313" key="3">
    <source>
        <dbReference type="RefSeq" id="XP_027261823.1"/>
    </source>
</evidence>
<protein>
    <submittedName>
        <fullName evidence="3">Uncharacterized protein LOC113831282 isoform X1</fullName>
    </submittedName>
</protein>
<name>A0A9J7FK01_CRIGR</name>
<proteinExistence type="predicted"/>
<reference evidence="3" key="3">
    <citation type="submission" date="2025-08" db="UniProtKB">
        <authorList>
            <consortium name="RefSeq"/>
        </authorList>
    </citation>
    <scope>IDENTIFICATION</scope>
    <source>
        <strain evidence="3">17A/GY</strain>
        <tissue evidence="3">Liver</tissue>
    </source>
</reference>